<feature type="non-terminal residue" evidence="1">
    <location>
        <position position="1"/>
    </location>
</feature>
<protein>
    <submittedName>
        <fullName evidence="1">Putative Tigger transposable element-derived protein 1-like 264</fullName>
    </submittedName>
</protein>
<reference evidence="1" key="1">
    <citation type="journal article" date="2021" name="Sci. Adv.">
        <title>The American lobster genome reveals insights on longevity, neural, and immune adaptations.</title>
        <authorList>
            <person name="Polinski J.M."/>
            <person name="Zimin A.V."/>
            <person name="Clark K.F."/>
            <person name="Kohn A.B."/>
            <person name="Sadowski N."/>
            <person name="Timp W."/>
            <person name="Ptitsyn A."/>
            <person name="Khanna P."/>
            <person name="Romanova D.Y."/>
            <person name="Williams P."/>
            <person name="Greenwood S.J."/>
            <person name="Moroz L.L."/>
            <person name="Walt D.R."/>
            <person name="Bodnar A.G."/>
        </authorList>
    </citation>
    <scope>NUCLEOTIDE SEQUENCE</scope>
    <source>
        <strain evidence="1">GMGI-L3</strain>
    </source>
</reference>
<feature type="non-terminal residue" evidence="1">
    <location>
        <position position="117"/>
    </location>
</feature>
<evidence type="ECO:0000313" key="1">
    <source>
        <dbReference type="EMBL" id="KAG7161308.1"/>
    </source>
</evidence>
<name>A0A8J5JUN7_HOMAM</name>
<keyword evidence="2" id="KW-1185">Reference proteome</keyword>
<sequence length="117" mass="13086">VIAVHHDITGISKEASFEGVDKEDVADVLESHSEELSTKDLLLQEEQQMLSSAMDHVNTAMDLLAENDPNFNRSSVRALVERGMLCNRELYLLKEEAHQTTITSFFKPLSQPQPSTS</sequence>
<organism evidence="1 2">
    <name type="scientific">Homarus americanus</name>
    <name type="common">American lobster</name>
    <dbReference type="NCBI Taxonomy" id="6706"/>
    <lineage>
        <taxon>Eukaryota</taxon>
        <taxon>Metazoa</taxon>
        <taxon>Ecdysozoa</taxon>
        <taxon>Arthropoda</taxon>
        <taxon>Crustacea</taxon>
        <taxon>Multicrustacea</taxon>
        <taxon>Malacostraca</taxon>
        <taxon>Eumalacostraca</taxon>
        <taxon>Eucarida</taxon>
        <taxon>Decapoda</taxon>
        <taxon>Pleocyemata</taxon>
        <taxon>Astacidea</taxon>
        <taxon>Nephropoidea</taxon>
        <taxon>Nephropidae</taxon>
        <taxon>Homarus</taxon>
    </lineage>
</organism>
<dbReference type="Proteomes" id="UP000747542">
    <property type="component" value="Unassembled WGS sequence"/>
</dbReference>
<proteinExistence type="predicted"/>
<dbReference type="EMBL" id="JAHLQT010029514">
    <property type="protein sequence ID" value="KAG7161308.1"/>
    <property type="molecule type" value="Genomic_DNA"/>
</dbReference>
<gene>
    <name evidence="1" type="primary">TIGD1-L264</name>
    <name evidence="1" type="ORF">Hamer_G023052</name>
</gene>
<comment type="caution">
    <text evidence="1">The sequence shown here is derived from an EMBL/GenBank/DDBJ whole genome shotgun (WGS) entry which is preliminary data.</text>
</comment>
<evidence type="ECO:0000313" key="2">
    <source>
        <dbReference type="Proteomes" id="UP000747542"/>
    </source>
</evidence>
<dbReference type="AlphaFoldDB" id="A0A8J5JUN7"/>
<accession>A0A8J5JUN7</accession>